<reference evidence="2 3" key="1">
    <citation type="journal article" date="2013" name="J. Microbiol.">
        <title>Lysinibacillus chungkukjangi sp. nov., isolated from Chungkukjang, Korean fermented soybean food.</title>
        <authorList>
            <person name="Kim S.J."/>
            <person name="Jang Y.H."/>
            <person name="Hamada M."/>
            <person name="Ahn J.H."/>
            <person name="Weon H.Y."/>
            <person name="Suzuki K."/>
            <person name="Whang K.S."/>
            <person name="Kwon S.W."/>
        </authorList>
    </citation>
    <scope>NUCLEOTIDE SEQUENCE [LARGE SCALE GENOMIC DNA]</scope>
    <source>
        <strain evidence="2 3">MCCC 1A12701</strain>
    </source>
</reference>
<evidence type="ECO:0000313" key="3">
    <source>
        <dbReference type="Proteomes" id="UP000274033"/>
    </source>
</evidence>
<feature type="compositionally biased region" description="Basic residues" evidence="1">
    <location>
        <begin position="15"/>
        <end position="28"/>
    </location>
</feature>
<dbReference type="OrthoDB" id="2440833at2"/>
<feature type="region of interest" description="Disordered" evidence="1">
    <location>
        <begin position="1"/>
        <end position="61"/>
    </location>
</feature>
<feature type="compositionally biased region" description="Basic residues" evidence="1">
    <location>
        <begin position="49"/>
        <end position="61"/>
    </location>
</feature>
<sequence length="61" mass="7369">MTRTLQEQLVEKGLSKKPLKKRKQKRRSRNNDSKMSRKDIEELMGIRRPTYKRNKGAIRQK</sequence>
<evidence type="ECO:0000313" key="2">
    <source>
        <dbReference type="EMBL" id="RQW75937.1"/>
    </source>
</evidence>
<evidence type="ECO:0000256" key="1">
    <source>
        <dbReference type="SAM" id="MobiDB-lite"/>
    </source>
</evidence>
<gene>
    <name evidence="2" type="ORF">EBB45_04785</name>
</gene>
<name>A0A3N9UIW0_9BACI</name>
<protein>
    <submittedName>
        <fullName evidence="2">Uncharacterized protein</fullName>
    </submittedName>
</protein>
<keyword evidence="3" id="KW-1185">Reference proteome</keyword>
<accession>A0A3N9UIW0</accession>
<dbReference type="EMBL" id="RRCT01000002">
    <property type="protein sequence ID" value="RQW75937.1"/>
    <property type="molecule type" value="Genomic_DNA"/>
</dbReference>
<organism evidence="2 3">
    <name type="scientific">Lysinibacillus composti</name>
    <dbReference type="NCBI Taxonomy" id="720633"/>
    <lineage>
        <taxon>Bacteria</taxon>
        <taxon>Bacillati</taxon>
        <taxon>Bacillota</taxon>
        <taxon>Bacilli</taxon>
        <taxon>Bacillales</taxon>
        <taxon>Bacillaceae</taxon>
        <taxon>Lysinibacillus</taxon>
    </lineage>
</organism>
<dbReference type="RefSeq" id="WP_124763178.1">
    <property type="nucleotide sequence ID" value="NZ_JAFBDY010000002.1"/>
</dbReference>
<proteinExistence type="predicted"/>
<dbReference type="AlphaFoldDB" id="A0A3N9UIW0"/>
<dbReference type="Proteomes" id="UP000274033">
    <property type="component" value="Unassembled WGS sequence"/>
</dbReference>
<feature type="compositionally biased region" description="Basic and acidic residues" evidence="1">
    <location>
        <begin position="29"/>
        <end position="45"/>
    </location>
</feature>
<comment type="caution">
    <text evidence="2">The sequence shown here is derived from an EMBL/GenBank/DDBJ whole genome shotgun (WGS) entry which is preliminary data.</text>
</comment>